<dbReference type="EMBL" id="FUKP01000023">
    <property type="protein sequence ID" value="SJN22193.1"/>
    <property type="molecule type" value="Genomic_DNA"/>
</dbReference>
<protein>
    <submittedName>
        <fullName evidence="4">Putative cytochrome P450 hydroxylase</fullName>
    </submittedName>
</protein>
<dbReference type="Gene3D" id="1.10.630.10">
    <property type="entry name" value="Cytochrome P450"/>
    <property type="match status" value="1"/>
</dbReference>
<comment type="similarity">
    <text evidence="1 2">Belongs to the cytochrome P450 family.</text>
</comment>
<keyword evidence="2" id="KW-0408">Iron</keyword>
<dbReference type="PANTHER" id="PTHR46696:SF1">
    <property type="entry name" value="CYTOCHROME P450 YJIB-RELATED"/>
    <property type="match status" value="1"/>
</dbReference>
<keyword evidence="2" id="KW-0560">Oxidoreductase</keyword>
<keyword evidence="2" id="KW-0349">Heme</keyword>
<dbReference type="AlphaFoldDB" id="A0A1R4ISD9"/>
<dbReference type="InterPro" id="IPR002397">
    <property type="entry name" value="Cyt_P450_B"/>
</dbReference>
<dbReference type="PRINTS" id="PR00359">
    <property type="entry name" value="BP450"/>
</dbReference>
<evidence type="ECO:0000256" key="1">
    <source>
        <dbReference type="ARBA" id="ARBA00010617"/>
    </source>
</evidence>
<proteinExistence type="inferred from homology"/>
<feature type="region of interest" description="Disordered" evidence="3">
    <location>
        <begin position="1"/>
        <end position="20"/>
    </location>
</feature>
<evidence type="ECO:0000313" key="5">
    <source>
        <dbReference type="Proteomes" id="UP000196230"/>
    </source>
</evidence>
<accession>A0A1R4ISD9</accession>
<dbReference type="CDD" id="cd00302">
    <property type="entry name" value="cytochrome_P450"/>
    <property type="match status" value="1"/>
</dbReference>
<keyword evidence="2" id="KW-0479">Metal-binding</keyword>
<evidence type="ECO:0000256" key="3">
    <source>
        <dbReference type="SAM" id="MobiDB-lite"/>
    </source>
</evidence>
<dbReference type="Pfam" id="PF00067">
    <property type="entry name" value="p450"/>
    <property type="match status" value="1"/>
</dbReference>
<dbReference type="PANTHER" id="PTHR46696">
    <property type="entry name" value="P450, PUTATIVE (EUROFUNG)-RELATED"/>
    <property type="match status" value="1"/>
</dbReference>
<keyword evidence="2" id="KW-0503">Monooxygenase</keyword>
<dbReference type="GO" id="GO:0005506">
    <property type="term" value="F:iron ion binding"/>
    <property type="evidence" value="ECO:0007669"/>
    <property type="project" value="InterPro"/>
</dbReference>
<gene>
    <name evidence="4" type="ORF">FM125_04030</name>
</gene>
<dbReference type="InterPro" id="IPR036396">
    <property type="entry name" value="Cyt_P450_sf"/>
</dbReference>
<reference evidence="4 5" key="1">
    <citation type="submission" date="2017-02" db="EMBL/GenBank/DDBJ databases">
        <authorList>
            <person name="Peterson S.W."/>
        </authorList>
    </citation>
    <scope>NUCLEOTIDE SEQUENCE [LARGE SCALE GENOMIC DNA]</scope>
    <source>
        <strain evidence="4 5">2B3F</strain>
    </source>
</reference>
<evidence type="ECO:0000313" key="4">
    <source>
        <dbReference type="EMBL" id="SJN22193.1"/>
    </source>
</evidence>
<dbReference type="InterPro" id="IPR017972">
    <property type="entry name" value="Cyt_P450_CS"/>
</dbReference>
<dbReference type="PRINTS" id="PR00385">
    <property type="entry name" value="P450"/>
</dbReference>
<dbReference type="PROSITE" id="PS00086">
    <property type="entry name" value="CYTOCHROME_P450"/>
    <property type="match status" value="1"/>
</dbReference>
<dbReference type="RefSeq" id="WP_087133712.1">
    <property type="nucleotide sequence ID" value="NZ_FUKP01000023.1"/>
</dbReference>
<dbReference type="SUPFAM" id="SSF48264">
    <property type="entry name" value="Cytochrome P450"/>
    <property type="match status" value="1"/>
</dbReference>
<name>A0A1R4ISD9_9MICC</name>
<organism evidence="4 5">
    <name type="scientific">Micrococcus lylae</name>
    <dbReference type="NCBI Taxonomy" id="1273"/>
    <lineage>
        <taxon>Bacteria</taxon>
        <taxon>Bacillati</taxon>
        <taxon>Actinomycetota</taxon>
        <taxon>Actinomycetes</taxon>
        <taxon>Micrococcales</taxon>
        <taxon>Micrococcaceae</taxon>
        <taxon>Micrococcus</taxon>
    </lineage>
</organism>
<dbReference type="GO" id="GO:0016705">
    <property type="term" value="F:oxidoreductase activity, acting on paired donors, with incorporation or reduction of molecular oxygen"/>
    <property type="evidence" value="ECO:0007669"/>
    <property type="project" value="InterPro"/>
</dbReference>
<dbReference type="GO" id="GO:0004497">
    <property type="term" value="F:monooxygenase activity"/>
    <property type="evidence" value="ECO:0007669"/>
    <property type="project" value="UniProtKB-KW"/>
</dbReference>
<dbReference type="GO" id="GO:0020037">
    <property type="term" value="F:heme binding"/>
    <property type="evidence" value="ECO:0007669"/>
    <property type="project" value="InterPro"/>
</dbReference>
<sequence length="410" mass="45506">MTVGCPVTGSDRITDRPGEADAPALERTVDEQGRATWHVRSLALVREVLRRSGEVHQSGFGSEAVRQSMPLTRWPVLWADGDEHRAQRTKVARYFAPTVVDARYRELIEARADAFLARLDAGEAVDMSELTLHFSAQVAAQVIGLTDSDQEAMARRLVGFFDQPAAVLEPGASGWRRLLSLPAALPGSLELLRFHLKDVRPALKARRAETREDVLSHLIAEGYSELEIVMECVTYAAAGMVTTREFLQVCAWHLLTDEDLRTRFLGADSAGRRRILHELLRLEPVVGHLLRRAVVDVRLMTKEGEVTIPAGDRLDLYVRAANADPAIGDDGKRLCPERTLPRGVRAEVMSFGDGPHRCPGNTIAMIETEVLLERLLRRDVELVGEPRIEWEDLIAGYAVRGLVLRQGVPA</sequence>
<dbReference type="Proteomes" id="UP000196230">
    <property type="component" value="Unassembled WGS sequence"/>
</dbReference>
<dbReference type="InterPro" id="IPR001128">
    <property type="entry name" value="Cyt_P450"/>
</dbReference>
<evidence type="ECO:0000256" key="2">
    <source>
        <dbReference type="RuleBase" id="RU000461"/>
    </source>
</evidence>